<dbReference type="Pfam" id="PF07727">
    <property type="entry name" value="RVT_2"/>
    <property type="match status" value="1"/>
</dbReference>
<evidence type="ECO:0000313" key="4">
    <source>
        <dbReference type="EMBL" id="GEU28899.1"/>
    </source>
</evidence>
<evidence type="ECO:0000259" key="3">
    <source>
        <dbReference type="Pfam" id="PF07727"/>
    </source>
</evidence>
<keyword evidence="2" id="KW-0732">Signal</keyword>
<evidence type="ECO:0000256" key="1">
    <source>
        <dbReference type="SAM" id="MobiDB-lite"/>
    </source>
</evidence>
<dbReference type="EMBL" id="BKCJ010000028">
    <property type="protein sequence ID" value="GEU28899.1"/>
    <property type="molecule type" value="Genomic_DNA"/>
</dbReference>
<dbReference type="PANTHER" id="PTHR11439">
    <property type="entry name" value="GAG-POL-RELATED RETROTRANSPOSON"/>
    <property type="match status" value="1"/>
</dbReference>
<reference evidence="4" key="1">
    <citation type="journal article" date="2019" name="Sci. Rep.">
        <title>Draft genome of Tanacetum cinerariifolium, the natural source of mosquito coil.</title>
        <authorList>
            <person name="Yamashiro T."/>
            <person name="Shiraishi A."/>
            <person name="Satake H."/>
            <person name="Nakayama K."/>
        </authorList>
    </citation>
    <scope>NUCLEOTIDE SEQUENCE</scope>
</reference>
<feature type="region of interest" description="Disordered" evidence="1">
    <location>
        <begin position="233"/>
        <end position="277"/>
    </location>
</feature>
<protein>
    <submittedName>
        <fullName evidence="4">Ribonuclease H-like domain-containing protein</fullName>
    </submittedName>
</protein>
<dbReference type="CDD" id="cd09272">
    <property type="entry name" value="RNase_HI_RT_Ty1"/>
    <property type="match status" value="1"/>
</dbReference>
<dbReference type="InterPro" id="IPR013103">
    <property type="entry name" value="RVT_2"/>
</dbReference>
<comment type="caution">
    <text evidence="4">The sequence shown here is derived from an EMBL/GenBank/DDBJ whole genome shotgun (WGS) entry which is preliminary data.</text>
</comment>
<feature type="chain" id="PRO_5025483444" evidence="2">
    <location>
        <begin position="19"/>
        <end position="486"/>
    </location>
</feature>
<dbReference type="AlphaFoldDB" id="A0A699GGH4"/>
<feature type="signal peptide" evidence="2">
    <location>
        <begin position="1"/>
        <end position="18"/>
    </location>
</feature>
<organism evidence="4">
    <name type="scientific">Tanacetum cinerariifolium</name>
    <name type="common">Dalmatian daisy</name>
    <name type="synonym">Chrysanthemum cinerariifolium</name>
    <dbReference type="NCBI Taxonomy" id="118510"/>
    <lineage>
        <taxon>Eukaryota</taxon>
        <taxon>Viridiplantae</taxon>
        <taxon>Streptophyta</taxon>
        <taxon>Embryophyta</taxon>
        <taxon>Tracheophyta</taxon>
        <taxon>Spermatophyta</taxon>
        <taxon>Magnoliopsida</taxon>
        <taxon>eudicotyledons</taxon>
        <taxon>Gunneridae</taxon>
        <taxon>Pentapetalae</taxon>
        <taxon>asterids</taxon>
        <taxon>campanulids</taxon>
        <taxon>Asterales</taxon>
        <taxon>Asteraceae</taxon>
        <taxon>Asteroideae</taxon>
        <taxon>Anthemideae</taxon>
        <taxon>Anthemidinae</taxon>
        <taxon>Tanacetum</taxon>
    </lineage>
</organism>
<feature type="domain" description="Reverse transcriptase Ty1/copia-type" evidence="3">
    <location>
        <begin position="282"/>
        <end position="404"/>
    </location>
</feature>
<feature type="compositionally biased region" description="Polar residues" evidence="1">
    <location>
        <begin position="266"/>
        <end position="276"/>
    </location>
</feature>
<evidence type="ECO:0000256" key="2">
    <source>
        <dbReference type="SAM" id="SignalP"/>
    </source>
</evidence>
<dbReference type="SUPFAM" id="SSF118310">
    <property type="entry name" value="AN1-like Zinc finger"/>
    <property type="match status" value="1"/>
</dbReference>
<gene>
    <name evidence="4" type="ORF">Tci_000877</name>
</gene>
<proteinExistence type="predicted"/>
<dbReference type="InterPro" id="IPR035896">
    <property type="entry name" value="AN1-like_Znf"/>
</dbReference>
<sequence length="486" mass="55091">MLATNVSGWFLFHVGVRGASLCGLHQMPKKHEGKFDFKAAGHVILEKHNALCMADKLEFRSYILSRETLSDVKSAYAIISSEESHRIATGSVSGTSQRNRRTNEGSTLVYENCGFNGHTIDRCFKIIGYPPNFGKKKVSHPNGTEAFITKIGNMPLIDYLTLFDVLVVPEYCVSLMSVHKVARDRKLVIAFYELKCYILNQDLKAGKVLGTSRHFGFLNLDGSIDHSGIPYDDERSDPSFSRCGTPFSHSGSTSDTHNKNEGGHSLESNAAASENDSYFPKDETRACKINKSLYRLKQAPRKWNAKLTYALIESAVYFLWQERNFKLFQDDIIIIGINLKEINNFKQFLKTKFMIKDLGKLKYFLGIEVLETPTGACFSQRKYCLELIDEFRLLDSKPSYIPMQPNISLSSEPKDDDPLLDNITDYQTLIDADWARCTDTRRSVTRYYGFMNNSLVSWKSKKQNTISKSSTEDKYRALSSVTSEVI</sequence>
<dbReference type="PANTHER" id="PTHR11439:SF511">
    <property type="match status" value="1"/>
</dbReference>
<name>A0A699GGH4_TANCI</name>
<accession>A0A699GGH4</accession>